<keyword evidence="4" id="KW-0336">GPI-anchor</keyword>
<accession>A0A1J0R722</accession>
<evidence type="ECO:0000256" key="1">
    <source>
        <dbReference type="ARBA" id="ARBA00002523"/>
    </source>
</evidence>
<comment type="subcellular location">
    <subcellularLocation>
        <location evidence="2">Cell membrane</location>
        <topology evidence="2">Lipid-anchor</topology>
        <topology evidence="2">GPI-anchor</topology>
    </subcellularLocation>
</comment>
<keyword evidence="8" id="KW-0449">Lipoprotein</keyword>
<dbReference type="VEuPathDB" id="TriTrypDB:Tb927.8.130"/>
<evidence type="ECO:0000256" key="6">
    <source>
        <dbReference type="ARBA" id="ARBA00023136"/>
    </source>
</evidence>
<protein>
    <submittedName>
        <fullName evidence="13">Variant surface glycoprotein 1125.1348</fullName>
    </submittedName>
</protein>
<evidence type="ECO:0000256" key="10">
    <source>
        <dbReference type="SAM" id="MobiDB-lite"/>
    </source>
</evidence>
<dbReference type="GO" id="GO:0005886">
    <property type="term" value="C:plasma membrane"/>
    <property type="evidence" value="ECO:0007669"/>
    <property type="project" value="UniProtKB-SubCell"/>
</dbReference>
<organism evidence="13">
    <name type="scientific">Trypanosoma brucei</name>
    <dbReference type="NCBI Taxonomy" id="5691"/>
    <lineage>
        <taxon>Eukaryota</taxon>
        <taxon>Discoba</taxon>
        <taxon>Euglenozoa</taxon>
        <taxon>Kinetoplastea</taxon>
        <taxon>Metakinetoplastina</taxon>
        <taxon>Trypanosomatida</taxon>
        <taxon>Trypanosomatidae</taxon>
        <taxon>Trypanosoma</taxon>
    </lineage>
</organism>
<evidence type="ECO:0000256" key="3">
    <source>
        <dbReference type="ARBA" id="ARBA00022475"/>
    </source>
</evidence>
<feature type="coiled-coil region" evidence="9">
    <location>
        <begin position="338"/>
        <end position="382"/>
    </location>
</feature>
<keyword evidence="7" id="KW-0325">Glycoprotein</keyword>
<feature type="region of interest" description="Disordered" evidence="10">
    <location>
        <begin position="77"/>
        <end position="97"/>
    </location>
</feature>
<evidence type="ECO:0000256" key="7">
    <source>
        <dbReference type="ARBA" id="ARBA00023180"/>
    </source>
</evidence>
<sequence>MRTVVLLIAVLQVRALERHVQGKAGDAKNGQQYRAMCTLVEIARQKATNLGKVTFDRADVDTIEDLNMSASSLAWQSKFPSKEPTQPAPAPKCSGSNQPIACHPDCNKWKSAKVRTAGKHEAGTTLKVFPCIQETAQGKRAQTAISDLAANAAAVYKNYQETVKQTLGGAQEAISHALQDALWGKQTRPLSGEAQDKWAPTGTRKTDCEGTKAGISLRDDITCLCARGTTQDGHICGNNVDNDCTAWGGPAAAADATRITAKCSEVAKPSLTAQTIRAAKLNFDAQLRSHATGSKDTIHIGTLKSDGSCERSNDGGCVDYTQALKPQETGKPNAISWYNSLSDAADKLEEYIQAQRKEDGVRQDLQRLRKNAEQRYKALKIGEDAPENIKATYKNSKR</sequence>
<dbReference type="GO" id="GO:0098552">
    <property type="term" value="C:side of membrane"/>
    <property type="evidence" value="ECO:0007669"/>
    <property type="project" value="UniProtKB-KW"/>
</dbReference>
<keyword evidence="3" id="KW-1003">Cell membrane</keyword>
<evidence type="ECO:0000256" key="8">
    <source>
        <dbReference type="ARBA" id="ARBA00023288"/>
    </source>
</evidence>
<keyword evidence="5 11" id="KW-0732">Signal</keyword>
<feature type="signal peptide" evidence="11">
    <location>
        <begin position="1"/>
        <end position="15"/>
    </location>
</feature>
<dbReference type="EMBL" id="KX699614">
    <property type="protein sequence ID" value="APD73570.1"/>
    <property type="molecule type" value="Genomic_DNA"/>
</dbReference>
<keyword evidence="9" id="KW-0175">Coiled coil</keyword>
<feature type="domain" description="Trypanosome variant surface glycoprotein B-type N-terminal" evidence="12">
    <location>
        <begin position="20"/>
        <end position="365"/>
    </location>
</feature>
<keyword evidence="6" id="KW-0472">Membrane</keyword>
<comment type="function">
    <text evidence="1">VSG forms a coat on the surface of the parasite. The trypanosome evades the immune response of the host by expressing a series of antigenically distinct VSGs from an estimated 1000 VSG genes.</text>
</comment>
<evidence type="ECO:0000256" key="4">
    <source>
        <dbReference type="ARBA" id="ARBA00022622"/>
    </source>
</evidence>
<evidence type="ECO:0000313" key="13">
    <source>
        <dbReference type="EMBL" id="APD73570.1"/>
    </source>
</evidence>
<dbReference type="InterPro" id="IPR025932">
    <property type="entry name" value="Trypano_VSG_B_N_dom"/>
</dbReference>
<reference evidence="13" key="1">
    <citation type="submission" date="2016-08" db="EMBL/GenBank/DDBJ databases">
        <title>VSG repertoire of Trypanosoma brucei EATRO 1125.</title>
        <authorList>
            <person name="Cross G.A."/>
        </authorList>
    </citation>
    <scope>NUCLEOTIDE SEQUENCE</scope>
    <source>
        <strain evidence="13">EATRO 1125</strain>
    </source>
</reference>
<dbReference type="VEuPathDB" id="TriTrypDB:Tb427_000805500"/>
<proteinExistence type="predicted"/>
<evidence type="ECO:0000256" key="2">
    <source>
        <dbReference type="ARBA" id="ARBA00004609"/>
    </source>
</evidence>
<evidence type="ECO:0000256" key="5">
    <source>
        <dbReference type="ARBA" id="ARBA00022729"/>
    </source>
</evidence>
<dbReference type="Pfam" id="PF13206">
    <property type="entry name" value="VSG_B"/>
    <property type="match status" value="1"/>
</dbReference>
<dbReference type="AlphaFoldDB" id="A0A1J0R722"/>
<feature type="chain" id="PRO_5013131191" evidence="11">
    <location>
        <begin position="16"/>
        <end position="398"/>
    </location>
</feature>
<evidence type="ECO:0000259" key="12">
    <source>
        <dbReference type="Pfam" id="PF13206"/>
    </source>
</evidence>
<name>A0A1J0R722_9TRYP</name>
<evidence type="ECO:0000256" key="9">
    <source>
        <dbReference type="SAM" id="Coils"/>
    </source>
</evidence>
<evidence type="ECO:0000256" key="11">
    <source>
        <dbReference type="SAM" id="SignalP"/>
    </source>
</evidence>